<dbReference type="RefSeq" id="XP_020065290.1">
    <property type="nucleotide sequence ID" value="XM_020206885.1"/>
</dbReference>
<dbReference type="GO" id="GO:0045944">
    <property type="term" value="P:positive regulation of transcription by RNA polymerase II"/>
    <property type="evidence" value="ECO:0007669"/>
    <property type="project" value="InterPro"/>
</dbReference>
<dbReference type="Pfam" id="PF08731">
    <property type="entry name" value="AFT"/>
    <property type="match status" value="1"/>
</dbReference>
<accession>A0A1E4SL05</accession>
<proteinExistence type="predicted"/>
<reference evidence="3" key="1">
    <citation type="submission" date="2016-05" db="EMBL/GenBank/DDBJ databases">
        <title>Comparative genomics of biotechnologically important yeasts.</title>
        <authorList>
            <consortium name="DOE Joint Genome Institute"/>
            <person name="Riley R."/>
            <person name="Haridas S."/>
            <person name="Wolfe K.H."/>
            <person name="Lopes M.R."/>
            <person name="Hittinger C.T."/>
            <person name="Goker M."/>
            <person name="Salamov A."/>
            <person name="Wisecaver J."/>
            <person name="Long T.M."/>
            <person name="Aerts A.L."/>
            <person name="Barry K."/>
            <person name="Choi C."/>
            <person name="Clum A."/>
            <person name="Coughlan A.Y."/>
            <person name="Deshpande S."/>
            <person name="Douglass A.P."/>
            <person name="Hanson S.J."/>
            <person name="Klenk H.-P."/>
            <person name="Labutti K."/>
            <person name="Lapidus A."/>
            <person name="Lindquist E."/>
            <person name="Lipzen A."/>
            <person name="Meier-Kolthoff J.P."/>
            <person name="Ohm R.A."/>
            <person name="Otillar R.P."/>
            <person name="Pangilinan J."/>
            <person name="Peng Y."/>
            <person name="Rokas A."/>
            <person name="Rosa C.A."/>
            <person name="Scheuner C."/>
            <person name="Sibirny A.A."/>
            <person name="Slot J.C."/>
            <person name="Stielow J.B."/>
            <person name="Sun H."/>
            <person name="Kurtzman C.P."/>
            <person name="Blackwell M."/>
            <person name="Grigoriev I.V."/>
            <person name="Jeffries T.W."/>
        </authorList>
    </citation>
    <scope>NUCLEOTIDE SEQUENCE [LARGE SCALE GENOMIC DNA]</scope>
    <source>
        <strain evidence="3">NRRL Y-17324</strain>
    </source>
</reference>
<dbReference type="InterPro" id="IPR014842">
    <property type="entry name" value="AFT"/>
</dbReference>
<evidence type="ECO:0000313" key="2">
    <source>
        <dbReference type="EMBL" id="ODV80168.1"/>
    </source>
</evidence>
<feature type="compositionally biased region" description="Polar residues" evidence="1">
    <location>
        <begin position="156"/>
        <end position="171"/>
    </location>
</feature>
<evidence type="ECO:0000256" key="1">
    <source>
        <dbReference type="SAM" id="MobiDB-lite"/>
    </source>
</evidence>
<dbReference type="AlphaFoldDB" id="A0A1E4SL05"/>
<sequence>MSRVLHQVLLLDLELDRKRFYGKDEIKPWLQECLSKERNIHIVIERLDTSKIIFKCKNNVKKEITKPSNTKSQVRRHTTCPFKIRANYSLKNKYWSLVVINDSHDHLIEDHRSKPSAGASGKSETAPISSGLGDASYSRVDDMFNPSPEEPPQMGIPSTSNNTSASDVFSNLMGSTGSITSVALSDTTTPKKDKDMTEYTTQQSYFAPSPDNRKRGMAVSFGNRQPQASKTSIRAITDDEVRKITESRSADDVALFLRKETNRLVNLAILNNANLSKREKTSLLDSVSSQFILDHKDHLSEKFIELLQQNRLKRKDETVEDQRKRQRNKQLLVDQSRILPSQKQYQQRKSILNSWLTTPTLNSNGLTTNPTTNLIPLSPLLNDSDNEYSGAGANNGGLGGNSFDGLTQIPSNATFTNPANGNNIMGNGVMIPNQVLQIQNQTQQLPSFNSIQNQLPLSPGNTALSLFGSNISGNSLIPPISNGNNNTTLNPSHLLKGSGTKNALLSLNQSTSNLLADSKLGGSFPLSSTNELLNIKSRNDTNSATNTTTSNLNNVLSSSSDPTSQQLNQLNASSFFSGMNSNVNTINNFQGTASGQTIGNSNPNVSANLLNHMGNFNDPGW</sequence>
<organism evidence="2 3">
    <name type="scientific">Suhomyces tanzawaensis NRRL Y-17324</name>
    <dbReference type="NCBI Taxonomy" id="984487"/>
    <lineage>
        <taxon>Eukaryota</taxon>
        <taxon>Fungi</taxon>
        <taxon>Dikarya</taxon>
        <taxon>Ascomycota</taxon>
        <taxon>Saccharomycotina</taxon>
        <taxon>Pichiomycetes</taxon>
        <taxon>Debaryomycetaceae</taxon>
        <taxon>Suhomyces</taxon>
    </lineage>
</organism>
<dbReference type="STRING" id="984487.A0A1E4SL05"/>
<dbReference type="GO" id="GO:0000981">
    <property type="term" value="F:DNA-binding transcription factor activity, RNA polymerase II-specific"/>
    <property type="evidence" value="ECO:0007669"/>
    <property type="project" value="InterPro"/>
</dbReference>
<feature type="region of interest" description="Disordered" evidence="1">
    <location>
        <begin position="109"/>
        <end position="171"/>
    </location>
</feature>
<dbReference type="GeneID" id="30981022"/>
<feature type="compositionally biased region" description="Basic and acidic residues" evidence="1">
    <location>
        <begin position="314"/>
        <end position="323"/>
    </location>
</feature>
<evidence type="ECO:0000313" key="3">
    <source>
        <dbReference type="Proteomes" id="UP000094285"/>
    </source>
</evidence>
<dbReference type="OrthoDB" id="4068596at2759"/>
<gene>
    <name evidence="2" type="ORF">CANTADRAFT_229186</name>
</gene>
<feature type="compositionally biased region" description="Low complexity" evidence="1">
    <location>
        <begin position="540"/>
        <end position="561"/>
    </location>
</feature>
<dbReference type="EMBL" id="KV453911">
    <property type="protein sequence ID" value="ODV80168.1"/>
    <property type="molecule type" value="Genomic_DNA"/>
</dbReference>
<keyword evidence="3" id="KW-1185">Reference proteome</keyword>
<feature type="region of interest" description="Disordered" evidence="1">
    <location>
        <begin position="538"/>
        <end position="564"/>
    </location>
</feature>
<protein>
    <submittedName>
        <fullName evidence="2">Uncharacterized protein</fullName>
    </submittedName>
</protein>
<feature type="region of interest" description="Disordered" evidence="1">
    <location>
        <begin position="314"/>
        <end position="335"/>
    </location>
</feature>
<name>A0A1E4SL05_9ASCO</name>
<dbReference type="Proteomes" id="UP000094285">
    <property type="component" value="Unassembled WGS sequence"/>
</dbReference>
<dbReference type="GO" id="GO:0010106">
    <property type="term" value="P:cellular response to iron ion starvation"/>
    <property type="evidence" value="ECO:0007669"/>
    <property type="project" value="InterPro"/>
</dbReference>
<feature type="region of interest" description="Disordered" evidence="1">
    <location>
        <begin position="183"/>
        <end position="230"/>
    </location>
</feature>